<proteinExistence type="predicted"/>
<keyword evidence="2" id="KW-1185">Reference proteome</keyword>
<comment type="caution">
    <text evidence="1">The sequence shown here is derived from an EMBL/GenBank/DDBJ whole genome shotgun (WGS) entry which is preliminary data.</text>
</comment>
<dbReference type="Proteomes" id="UP000266723">
    <property type="component" value="Unassembled WGS sequence"/>
</dbReference>
<name>A0ABQ7ABB6_BRACR</name>
<reference evidence="1 2" key="1">
    <citation type="journal article" date="2020" name="BMC Genomics">
        <title>Intraspecific diversification of the crop wild relative Brassica cretica Lam. using demographic model selection.</title>
        <authorList>
            <person name="Kioukis A."/>
            <person name="Michalopoulou V.A."/>
            <person name="Briers L."/>
            <person name="Pirintsos S."/>
            <person name="Studholme D.J."/>
            <person name="Pavlidis P."/>
            <person name="Sarris P.F."/>
        </authorList>
    </citation>
    <scope>NUCLEOTIDE SEQUENCE [LARGE SCALE GENOMIC DNA]</scope>
    <source>
        <strain evidence="2">cv. PFS-1207/04</strain>
    </source>
</reference>
<organism evidence="1 2">
    <name type="scientific">Brassica cretica</name>
    <name type="common">Mustard</name>
    <dbReference type="NCBI Taxonomy" id="69181"/>
    <lineage>
        <taxon>Eukaryota</taxon>
        <taxon>Viridiplantae</taxon>
        <taxon>Streptophyta</taxon>
        <taxon>Embryophyta</taxon>
        <taxon>Tracheophyta</taxon>
        <taxon>Spermatophyta</taxon>
        <taxon>Magnoliopsida</taxon>
        <taxon>eudicotyledons</taxon>
        <taxon>Gunneridae</taxon>
        <taxon>Pentapetalae</taxon>
        <taxon>rosids</taxon>
        <taxon>malvids</taxon>
        <taxon>Brassicales</taxon>
        <taxon>Brassicaceae</taxon>
        <taxon>Brassiceae</taxon>
        <taxon>Brassica</taxon>
    </lineage>
</organism>
<accession>A0ABQ7ABB6</accession>
<dbReference type="EMBL" id="QGKV02002055">
    <property type="protein sequence ID" value="KAF3494968.1"/>
    <property type="molecule type" value="Genomic_DNA"/>
</dbReference>
<protein>
    <submittedName>
        <fullName evidence="1">Uncharacterized protein</fullName>
    </submittedName>
</protein>
<evidence type="ECO:0000313" key="2">
    <source>
        <dbReference type="Proteomes" id="UP000266723"/>
    </source>
</evidence>
<evidence type="ECO:0000313" key="1">
    <source>
        <dbReference type="EMBL" id="KAF3494968.1"/>
    </source>
</evidence>
<gene>
    <name evidence="1" type="ORF">DY000_02056789</name>
</gene>
<sequence length="78" mass="8091">MGVYGPGIGGLVTAISSSLSRTTAPLVLMIGFLGSCRFLLVASRFEPPFSPGARGNRGLSPLIPFPWAIDATLTPVCL</sequence>